<dbReference type="OrthoDB" id="9811036at2"/>
<dbReference type="EC" id="1.8.1.8" evidence="10"/>
<dbReference type="PANTHER" id="PTHR32234">
    <property type="entry name" value="THIOL:DISULFIDE INTERCHANGE PROTEIN DSBD"/>
    <property type="match status" value="1"/>
</dbReference>
<keyword evidence="4 7" id="KW-1133">Transmembrane helix</keyword>
<dbReference type="Pfam" id="PF02683">
    <property type="entry name" value="DsbD_TM"/>
    <property type="match status" value="1"/>
</dbReference>
<protein>
    <submittedName>
        <fullName evidence="10">Thiol:disulfide interchange protein DsbD</fullName>
        <ecNumber evidence="10">1.8.1.8</ecNumber>
    </submittedName>
</protein>
<feature type="transmembrane region" description="Helical" evidence="7">
    <location>
        <begin position="386"/>
        <end position="409"/>
    </location>
</feature>
<keyword evidence="10" id="KW-0560">Oxidoreductase</keyword>
<evidence type="ECO:0000256" key="1">
    <source>
        <dbReference type="ARBA" id="ARBA00004141"/>
    </source>
</evidence>
<dbReference type="GO" id="GO:0017004">
    <property type="term" value="P:cytochrome complex assembly"/>
    <property type="evidence" value="ECO:0007669"/>
    <property type="project" value="UniProtKB-KW"/>
</dbReference>
<proteinExistence type="predicted"/>
<feature type="transmembrane region" description="Helical" evidence="7">
    <location>
        <begin position="277"/>
        <end position="301"/>
    </location>
</feature>
<dbReference type="InterPro" id="IPR036249">
    <property type="entry name" value="Thioredoxin-like_sf"/>
</dbReference>
<feature type="transmembrane region" description="Helical" evidence="7">
    <location>
        <begin position="307"/>
        <end position="329"/>
    </location>
</feature>
<comment type="caution">
    <text evidence="10">The sequence shown here is derived from an EMBL/GenBank/DDBJ whole genome shotgun (WGS) entry which is preliminary data.</text>
</comment>
<reference evidence="10 11" key="1">
    <citation type="submission" date="2019-02" db="EMBL/GenBank/DDBJ databases">
        <title>Deep-cultivation of Planctomycetes and their phenomic and genomic characterization uncovers novel biology.</title>
        <authorList>
            <person name="Wiegand S."/>
            <person name="Jogler M."/>
            <person name="Boedeker C."/>
            <person name="Pinto D."/>
            <person name="Vollmers J."/>
            <person name="Rivas-Marin E."/>
            <person name="Kohn T."/>
            <person name="Peeters S.H."/>
            <person name="Heuer A."/>
            <person name="Rast P."/>
            <person name="Oberbeckmann S."/>
            <person name="Bunk B."/>
            <person name="Jeske O."/>
            <person name="Meyerdierks A."/>
            <person name="Storesund J.E."/>
            <person name="Kallscheuer N."/>
            <person name="Luecker S."/>
            <person name="Lage O.M."/>
            <person name="Pohl T."/>
            <person name="Merkel B.J."/>
            <person name="Hornburger P."/>
            <person name="Mueller R.-W."/>
            <person name="Bruemmer F."/>
            <person name="Labrenz M."/>
            <person name="Spormann A.M."/>
            <person name="Op Den Camp H."/>
            <person name="Overmann J."/>
            <person name="Amann R."/>
            <person name="Jetten M.S.M."/>
            <person name="Mascher T."/>
            <person name="Medema M.H."/>
            <person name="Devos D.P."/>
            <person name="Kaster A.-K."/>
            <person name="Ovreas L."/>
            <person name="Rohde M."/>
            <person name="Galperin M.Y."/>
            <person name="Jogler C."/>
        </authorList>
    </citation>
    <scope>NUCLEOTIDE SEQUENCE [LARGE SCALE GENOMIC DNA]</scope>
    <source>
        <strain evidence="10 11">Pla108</strain>
    </source>
</reference>
<feature type="chain" id="PRO_5022716877" evidence="8">
    <location>
        <begin position="24"/>
        <end position="647"/>
    </location>
</feature>
<dbReference type="GO" id="GO:0045454">
    <property type="term" value="P:cell redox homeostasis"/>
    <property type="evidence" value="ECO:0007669"/>
    <property type="project" value="TreeGrafter"/>
</dbReference>
<dbReference type="Gene3D" id="3.40.30.10">
    <property type="entry name" value="Glutaredoxin"/>
    <property type="match status" value="1"/>
</dbReference>
<keyword evidence="5 7" id="KW-0472">Membrane</keyword>
<evidence type="ECO:0000256" key="7">
    <source>
        <dbReference type="SAM" id="Phobius"/>
    </source>
</evidence>
<evidence type="ECO:0000256" key="6">
    <source>
        <dbReference type="SAM" id="MobiDB-lite"/>
    </source>
</evidence>
<evidence type="ECO:0000256" key="4">
    <source>
        <dbReference type="ARBA" id="ARBA00022989"/>
    </source>
</evidence>
<feature type="signal peptide" evidence="8">
    <location>
        <begin position="1"/>
        <end position="23"/>
    </location>
</feature>
<dbReference type="Pfam" id="PF13899">
    <property type="entry name" value="Thioredoxin_7"/>
    <property type="match status" value="1"/>
</dbReference>
<feature type="transmembrane region" description="Helical" evidence="7">
    <location>
        <begin position="451"/>
        <end position="468"/>
    </location>
</feature>
<evidence type="ECO:0000313" key="11">
    <source>
        <dbReference type="Proteomes" id="UP000317421"/>
    </source>
</evidence>
<accession>A0A5C6AID0</accession>
<dbReference type="RefSeq" id="WP_146442030.1">
    <property type="nucleotide sequence ID" value="NZ_SJPR01000001.1"/>
</dbReference>
<dbReference type="PANTHER" id="PTHR32234:SF3">
    <property type="entry name" value="SUPPRESSION OF COPPER SENSITIVITY PROTEIN"/>
    <property type="match status" value="1"/>
</dbReference>
<feature type="transmembrane region" description="Helical" evidence="7">
    <location>
        <begin position="480"/>
        <end position="498"/>
    </location>
</feature>
<evidence type="ECO:0000256" key="5">
    <source>
        <dbReference type="ARBA" id="ARBA00023136"/>
    </source>
</evidence>
<organism evidence="10 11">
    <name type="scientific">Botrimarina colliarenosi</name>
    <dbReference type="NCBI Taxonomy" id="2528001"/>
    <lineage>
        <taxon>Bacteria</taxon>
        <taxon>Pseudomonadati</taxon>
        <taxon>Planctomycetota</taxon>
        <taxon>Planctomycetia</taxon>
        <taxon>Pirellulales</taxon>
        <taxon>Lacipirellulaceae</taxon>
        <taxon>Botrimarina</taxon>
    </lineage>
</organism>
<feature type="transmembrane region" description="Helical" evidence="7">
    <location>
        <begin position="230"/>
        <end position="256"/>
    </location>
</feature>
<dbReference type="GO" id="GO:0016020">
    <property type="term" value="C:membrane"/>
    <property type="evidence" value="ECO:0007669"/>
    <property type="project" value="UniProtKB-SubCell"/>
</dbReference>
<keyword evidence="8" id="KW-0732">Signal</keyword>
<dbReference type="CDD" id="cd02953">
    <property type="entry name" value="DsbDgamma"/>
    <property type="match status" value="1"/>
</dbReference>
<dbReference type="Proteomes" id="UP000317421">
    <property type="component" value="Unassembled WGS sequence"/>
</dbReference>
<evidence type="ECO:0000313" key="10">
    <source>
        <dbReference type="EMBL" id="TWT99389.1"/>
    </source>
</evidence>
<feature type="transmembrane region" description="Helical" evidence="7">
    <location>
        <begin position="429"/>
        <end position="445"/>
    </location>
</feature>
<evidence type="ECO:0000256" key="8">
    <source>
        <dbReference type="SAM" id="SignalP"/>
    </source>
</evidence>
<name>A0A5C6AID0_9BACT</name>
<feature type="transmembrane region" description="Helical" evidence="7">
    <location>
        <begin position="350"/>
        <end position="374"/>
    </location>
</feature>
<dbReference type="InterPro" id="IPR035671">
    <property type="entry name" value="DsbD_gamma"/>
</dbReference>
<evidence type="ECO:0000259" key="9">
    <source>
        <dbReference type="Pfam" id="PF02683"/>
    </source>
</evidence>
<keyword evidence="3" id="KW-0201">Cytochrome c-type biogenesis</keyword>
<keyword evidence="2 7" id="KW-0812">Transmembrane</keyword>
<gene>
    <name evidence="10" type="primary">dsbD</name>
    <name evidence="10" type="ORF">Pla108_03260</name>
</gene>
<evidence type="ECO:0000256" key="3">
    <source>
        <dbReference type="ARBA" id="ARBA00022748"/>
    </source>
</evidence>
<dbReference type="GO" id="GO:0047134">
    <property type="term" value="F:protein-disulfide reductase [NAD(P)H] activity"/>
    <property type="evidence" value="ECO:0007669"/>
    <property type="project" value="UniProtKB-EC"/>
</dbReference>
<feature type="domain" description="Cytochrome C biogenesis protein transmembrane" evidence="9">
    <location>
        <begin position="233"/>
        <end position="442"/>
    </location>
</feature>
<dbReference type="EMBL" id="SJPR01000001">
    <property type="protein sequence ID" value="TWT99389.1"/>
    <property type="molecule type" value="Genomic_DNA"/>
</dbReference>
<comment type="subcellular location">
    <subcellularLocation>
        <location evidence="1">Membrane</location>
        <topology evidence="1">Multi-pass membrane protein</topology>
    </subcellularLocation>
</comment>
<dbReference type="AlphaFoldDB" id="A0A5C6AID0"/>
<dbReference type="InterPro" id="IPR003834">
    <property type="entry name" value="Cyt_c_assmbl_TM_dom"/>
</dbReference>
<feature type="region of interest" description="Disordered" evidence="6">
    <location>
        <begin position="196"/>
        <end position="219"/>
    </location>
</feature>
<dbReference type="SUPFAM" id="SSF52833">
    <property type="entry name" value="Thioredoxin-like"/>
    <property type="match status" value="1"/>
</dbReference>
<evidence type="ECO:0000256" key="2">
    <source>
        <dbReference type="ARBA" id="ARBA00022692"/>
    </source>
</evidence>
<sequence length="647" mass="67796" precursor="true">MTLARPLILPLFLVALVAAPAAAQLQFDPSGGAFGVGGGEFGFDPLAGEVDTADLVKLGARFAPAGNGAPAMIEVTAKIAEGYHIFSVTQPPGGPQRTSLKLNAPSSARLAGPWVADPAPKTHVDQEIWVGLPIEEHFGTVTWRAPIELPAGVDPATLTVSGVANMQACTETACHAIDGATFTAEQVEPGAIPFGASEGPQPTQPLVPGESPLTGTATSPPPKAVTLTSLLPILGAAFVGGLILNLMPCVLPVIGLKVLSFAEQAGHQRGKVLAMNLAYTAGLMSVFILLAALAAFAGYGWGELFTYGWFKIGMVVFVFAMALSFLGVWEIPIPGFAGGRGANKLQQKEGYAGAFFKGVFTTVLATPCSGPFLGPAIGFTLGQPTAITFLIFGAIGLGMASPYLLIGVFPSLVKSLPKPGAWMETFKQLMGFVLMATVVYLVWLVSEEQRMPMLATLVAVAFACWWIGSTPITASTGKKSTAWLGGLATAGLIGIVAFTQMGPSDYELAWRPFTPEKLSAAKTKGETILVDFTANWCATCQVNSRLAINTQRVKQVVEANNVTPLLADWSDRGPAIRETLEAFGSRSIPFLAIFPADRPNEPILLPDLITERQLLEALAEAGATQSNAAATVMPEIEIGEATSATFR</sequence>
<keyword evidence="11" id="KW-1185">Reference proteome</keyword>